<evidence type="ECO:0000313" key="3">
    <source>
        <dbReference type="Proteomes" id="UP000177622"/>
    </source>
</evidence>
<proteinExistence type="predicted"/>
<dbReference type="RefSeq" id="XP_022492877.1">
    <property type="nucleotide sequence ID" value="XM_022627955.1"/>
</dbReference>
<name>A0A1F5LWD2_PENAI</name>
<sequence>MSEATSRFGQFPSLANLLYYTSFTSTHQPPHDHPNRRNPTNSIQFLQIQRRTALTPIKMPFTSSKSSTKTMSSAASTTSTISTASTLKGADAASKKKWFSLLPSKTTTEYKPKSDAYQAQEALHHEAVATYLALR</sequence>
<evidence type="ECO:0000256" key="1">
    <source>
        <dbReference type="SAM" id="MobiDB-lite"/>
    </source>
</evidence>
<feature type="compositionally biased region" description="Low complexity" evidence="1">
    <location>
        <begin position="62"/>
        <end position="86"/>
    </location>
</feature>
<keyword evidence="3" id="KW-1185">Reference proteome</keyword>
<protein>
    <submittedName>
        <fullName evidence="2">Uncharacterized protein</fullName>
    </submittedName>
</protein>
<dbReference type="GeneID" id="34572689"/>
<accession>A0A1F5LWD2</accession>
<organism evidence="2 3">
    <name type="scientific">Penicillium arizonense</name>
    <dbReference type="NCBI Taxonomy" id="1835702"/>
    <lineage>
        <taxon>Eukaryota</taxon>
        <taxon>Fungi</taxon>
        <taxon>Dikarya</taxon>
        <taxon>Ascomycota</taxon>
        <taxon>Pezizomycotina</taxon>
        <taxon>Eurotiomycetes</taxon>
        <taxon>Eurotiomycetidae</taxon>
        <taxon>Eurotiales</taxon>
        <taxon>Aspergillaceae</taxon>
        <taxon>Penicillium</taxon>
    </lineage>
</organism>
<reference evidence="2 3" key="1">
    <citation type="journal article" date="2016" name="Sci. Rep.">
        <title>Penicillium arizonense, a new, genome sequenced fungal species, reveals a high chemical diversity in secreted metabolites.</title>
        <authorList>
            <person name="Grijseels S."/>
            <person name="Nielsen J.C."/>
            <person name="Randelovic M."/>
            <person name="Nielsen J."/>
            <person name="Nielsen K.F."/>
            <person name="Workman M."/>
            <person name="Frisvad J.C."/>
        </authorList>
    </citation>
    <scope>NUCLEOTIDE SEQUENCE [LARGE SCALE GENOMIC DNA]</scope>
    <source>
        <strain evidence="2 3">CBS 141311</strain>
    </source>
</reference>
<dbReference type="OrthoDB" id="4366014at2759"/>
<dbReference type="EMBL" id="LXJU01000002">
    <property type="protein sequence ID" value="OGE57452.1"/>
    <property type="molecule type" value="Genomic_DNA"/>
</dbReference>
<evidence type="ECO:0000313" key="2">
    <source>
        <dbReference type="EMBL" id="OGE57452.1"/>
    </source>
</evidence>
<comment type="caution">
    <text evidence="2">The sequence shown here is derived from an EMBL/GenBank/DDBJ whole genome shotgun (WGS) entry which is preliminary data.</text>
</comment>
<feature type="region of interest" description="Disordered" evidence="1">
    <location>
        <begin position="60"/>
        <end position="93"/>
    </location>
</feature>
<gene>
    <name evidence="2" type="ORF">PENARI_c002G11883</name>
</gene>
<dbReference type="AlphaFoldDB" id="A0A1F5LWD2"/>
<dbReference type="Proteomes" id="UP000177622">
    <property type="component" value="Unassembled WGS sequence"/>
</dbReference>